<evidence type="ECO:0000313" key="2">
    <source>
        <dbReference type="Proteomes" id="UP000185936"/>
    </source>
</evidence>
<dbReference type="Proteomes" id="UP000185936">
    <property type="component" value="Unassembled WGS sequence"/>
</dbReference>
<dbReference type="STRING" id="308853.SAMN05421752_106219"/>
<keyword evidence="2" id="KW-1185">Reference proteome</keyword>
<sequence>MPMVADMTASPLERRTAIVTGASTGIGAATCRGLAAEGATVVLAATREGSSVSEIDVNRRDKFADTF</sequence>
<evidence type="ECO:0000313" key="1">
    <source>
        <dbReference type="EMBL" id="SIR98341.1"/>
    </source>
</evidence>
<dbReference type="Pfam" id="PF00106">
    <property type="entry name" value="adh_short"/>
    <property type="match status" value="1"/>
</dbReference>
<reference evidence="2" key="1">
    <citation type="submission" date="2017-01" db="EMBL/GenBank/DDBJ databases">
        <authorList>
            <person name="Varghese N."/>
            <person name="Submissions S."/>
        </authorList>
    </citation>
    <scope>NUCLEOTIDE SEQUENCE [LARGE SCALE GENOMIC DNA]</scope>
    <source>
        <strain evidence="2">type strain: HArc-</strain>
    </source>
</reference>
<dbReference type="InterPro" id="IPR036291">
    <property type="entry name" value="NAD(P)-bd_dom_sf"/>
</dbReference>
<name>A0A1N7FDB0_9EURY</name>
<dbReference type="Gene3D" id="3.40.50.720">
    <property type="entry name" value="NAD(P)-binding Rossmann-like Domain"/>
    <property type="match status" value="1"/>
</dbReference>
<organism evidence="1 2">
    <name type="scientific">Natronorubrum thiooxidans</name>
    <dbReference type="NCBI Taxonomy" id="308853"/>
    <lineage>
        <taxon>Archaea</taxon>
        <taxon>Methanobacteriati</taxon>
        <taxon>Methanobacteriota</taxon>
        <taxon>Stenosarchaea group</taxon>
        <taxon>Halobacteria</taxon>
        <taxon>Halobacteriales</taxon>
        <taxon>Natrialbaceae</taxon>
        <taxon>Natronorubrum</taxon>
    </lineage>
</organism>
<accession>A0A1N7FDB0</accession>
<proteinExistence type="predicted"/>
<dbReference type="EMBL" id="FTNR01000006">
    <property type="protein sequence ID" value="SIR98341.1"/>
    <property type="molecule type" value="Genomic_DNA"/>
</dbReference>
<dbReference type="AlphaFoldDB" id="A0A1N7FDB0"/>
<gene>
    <name evidence="1" type="ORF">SAMN05421752_106219</name>
</gene>
<dbReference type="InterPro" id="IPR002347">
    <property type="entry name" value="SDR_fam"/>
</dbReference>
<dbReference type="SUPFAM" id="SSF51735">
    <property type="entry name" value="NAD(P)-binding Rossmann-fold domains"/>
    <property type="match status" value="1"/>
</dbReference>
<protein>
    <submittedName>
        <fullName evidence="1">Short chain dehydrogenase</fullName>
    </submittedName>
</protein>